<evidence type="ECO:0000259" key="1">
    <source>
        <dbReference type="PROSITE" id="PS51186"/>
    </source>
</evidence>
<sequence>MCYDLIKHEVDEKGDVQYDIRPENFNDQTDEDVCIGYCVFRYKPSPTWCDNVVDITEVYINPEYRGQGLTAELMKTVLQDAYSKNFTHVTLSSPTDKYLTDENLTEILRMSTKGNIRHILFG</sequence>
<keyword evidence="3" id="KW-1185">Reference proteome</keyword>
<evidence type="ECO:0000313" key="2">
    <source>
        <dbReference type="EMBL" id="VBB18966.1"/>
    </source>
</evidence>
<dbReference type="Gene3D" id="3.40.630.30">
    <property type="match status" value="1"/>
</dbReference>
<evidence type="ECO:0000313" key="3">
    <source>
        <dbReference type="Proteomes" id="UP000594342"/>
    </source>
</evidence>
<protein>
    <submittedName>
        <fullName evidence="2">GNAT family N-acetyltransferase</fullName>
    </submittedName>
</protein>
<name>A0A5K0UC82_9VIRU</name>
<dbReference type="EMBL" id="UPSH01000001">
    <property type="protein sequence ID" value="VBB18966.1"/>
    <property type="molecule type" value="Genomic_DNA"/>
</dbReference>
<dbReference type="PROSITE" id="PS51186">
    <property type="entry name" value="GNAT"/>
    <property type="match status" value="1"/>
</dbReference>
<dbReference type="InterPro" id="IPR016181">
    <property type="entry name" value="Acyl_CoA_acyltransferase"/>
</dbReference>
<dbReference type="Proteomes" id="UP000594342">
    <property type="component" value="Unassembled WGS sequence"/>
</dbReference>
<dbReference type="SUPFAM" id="SSF55729">
    <property type="entry name" value="Acyl-CoA N-acyltransferases (Nat)"/>
    <property type="match status" value="1"/>
</dbReference>
<accession>A0A5K0UC82</accession>
<reference evidence="2 3" key="1">
    <citation type="submission" date="2018-10" db="EMBL/GenBank/DDBJ databases">
        <authorList>
            <consortium name="IHU Genomes"/>
        </authorList>
    </citation>
    <scope>NUCLEOTIDE SEQUENCE [LARGE SCALE GENOMIC DNA]</scope>
    <source>
        <strain evidence="2 3">A1</strain>
    </source>
</reference>
<dbReference type="Pfam" id="PF00583">
    <property type="entry name" value="Acetyltransf_1"/>
    <property type="match status" value="1"/>
</dbReference>
<keyword evidence="2" id="KW-0808">Transferase</keyword>
<dbReference type="CDD" id="cd04301">
    <property type="entry name" value="NAT_SF"/>
    <property type="match status" value="1"/>
</dbReference>
<dbReference type="GO" id="GO:0016747">
    <property type="term" value="F:acyltransferase activity, transferring groups other than amino-acyl groups"/>
    <property type="evidence" value="ECO:0007669"/>
    <property type="project" value="InterPro"/>
</dbReference>
<gene>
    <name evidence="2" type="ORF">YASMINEVIRUS_1498</name>
</gene>
<feature type="domain" description="N-acetyltransferase" evidence="1">
    <location>
        <begin position="1"/>
        <end position="122"/>
    </location>
</feature>
<dbReference type="InterPro" id="IPR000182">
    <property type="entry name" value="GNAT_dom"/>
</dbReference>
<organism evidence="2 3">
    <name type="scientific">Yasminevirus sp. GU-2018</name>
    <dbReference type="NCBI Taxonomy" id="2420051"/>
    <lineage>
        <taxon>Viruses</taxon>
        <taxon>Varidnaviria</taxon>
        <taxon>Bamfordvirae</taxon>
        <taxon>Nucleocytoviricota</taxon>
        <taxon>Megaviricetes</taxon>
        <taxon>Imitervirales</taxon>
        <taxon>Mimiviridae</taxon>
        <taxon>Klosneuvirinae</taxon>
        <taxon>Yasminevirus</taxon>
        <taxon>Yasminevirus saudimassiliense</taxon>
    </lineage>
</organism>
<comment type="caution">
    <text evidence="2">The sequence shown here is derived from an EMBL/GenBank/DDBJ whole genome shotgun (WGS) entry which is preliminary data.</text>
</comment>
<proteinExistence type="predicted"/>